<dbReference type="EMBL" id="CM042883">
    <property type="protein sequence ID" value="KAI4372172.1"/>
    <property type="molecule type" value="Genomic_DNA"/>
</dbReference>
<dbReference type="Proteomes" id="UP001057402">
    <property type="component" value="Chromosome 4"/>
</dbReference>
<evidence type="ECO:0000313" key="2">
    <source>
        <dbReference type="Proteomes" id="UP001057402"/>
    </source>
</evidence>
<comment type="caution">
    <text evidence="1">The sequence shown here is derived from an EMBL/GenBank/DDBJ whole genome shotgun (WGS) entry which is preliminary data.</text>
</comment>
<protein>
    <submittedName>
        <fullName evidence="1">Uncharacterized protein</fullName>
    </submittedName>
</protein>
<name>A0ACB9R861_9MYRT</name>
<accession>A0ACB9R861</accession>
<sequence length="147" mass="16376">MEWNVVQRTWEKWVPASVGSAGQPLKSALLLNYDPNGPSRLLSTIAKQEGLKADPIEIGEFVSFVKREKFQTETFIIGQNEYLVTTINENWFSARCINPSNRDGEGVIVMQTAAFLLVSLYDGSFGAASRAMAAAEQFAWQLSRKNL</sequence>
<organism evidence="1 2">
    <name type="scientific">Melastoma candidum</name>
    <dbReference type="NCBI Taxonomy" id="119954"/>
    <lineage>
        <taxon>Eukaryota</taxon>
        <taxon>Viridiplantae</taxon>
        <taxon>Streptophyta</taxon>
        <taxon>Embryophyta</taxon>
        <taxon>Tracheophyta</taxon>
        <taxon>Spermatophyta</taxon>
        <taxon>Magnoliopsida</taxon>
        <taxon>eudicotyledons</taxon>
        <taxon>Gunneridae</taxon>
        <taxon>Pentapetalae</taxon>
        <taxon>rosids</taxon>
        <taxon>malvids</taxon>
        <taxon>Myrtales</taxon>
        <taxon>Melastomataceae</taxon>
        <taxon>Melastomatoideae</taxon>
        <taxon>Melastomateae</taxon>
        <taxon>Melastoma</taxon>
    </lineage>
</organism>
<keyword evidence="2" id="KW-1185">Reference proteome</keyword>
<proteinExistence type="predicted"/>
<evidence type="ECO:0000313" key="1">
    <source>
        <dbReference type="EMBL" id="KAI4372172.1"/>
    </source>
</evidence>
<gene>
    <name evidence="1" type="ORF">MLD38_010441</name>
</gene>
<reference evidence="2" key="1">
    <citation type="journal article" date="2023" name="Front. Plant Sci.">
        <title>Chromosomal-level genome assembly of Melastoma candidum provides insights into trichome evolution.</title>
        <authorList>
            <person name="Zhong Y."/>
            <person name="Wu W."/>
            <person name="Sun C."/>
            <person name="Zou P."/>
            <person name="Liu Y."/>
            <person name="Dai S."/>
            <person name="Zhou R."/>
        </authorList>
    </citation>
    <scope>NUCLEOTIDE SEQUENCE [LARGE SCALE GENOMIC DNA]</scope>
</reference>